<protein>
    <submittedName>
        <fullName evidence="1">Uncharacterized protein</fullName>
    </submittedName>
</protein>
<reference evidence="1" key="1">
    <citation type="submission" date="2020-04" db="EMBL/GenBank/DDBJ databases">
        <authorList>
            <person name="Zhang T."/>
        </authorList>
    </citation>
    <scope>NUCLEOTIDE SEQUENCE</scope>
    <source>
        <strain evidence="1">HKST-UBA80</strain>
    </source>
</reference>
<dbReference type="AlphaFoldDB" id="A0A955IVY3"/>
<sequence>MGSIQSKCLNLYKAYLDGTLGNIVMPEDAHPSFEGYSLSTKFAYFTLPMSLNYQRNSYKLWEAATKTFLDKDTNYVFDLLKVSEKNEDSIRDDLLRYRLALQSNKHINTWYRISEGFSSLAKDIPNFFKTYEDDVLKIREVIQKERKKSFPYLSGPKIFNYWLYIMERYCEVPLRNRDFIEIAPDTHVIQASIKLGVIQNTEKEMSREKISGIWREVLKGSGVSPIDMHSPLWFWGRSKFEYQV</sequence>
<organism evidence="1 2">
    <name type="scientific">candidate division WWE3 bacterium</name>
    <dbReference type="NCBI Taxonomy" id="2053526"/>
    <lineage>
        <taxon>Bacteria</taxon>
        <taxon>Katanobacteria</taxon>
    </lineage>
</organism>
<accession>A0A955IVY3</accession>
<dbReference type="Gene3D" id="1.10.1670.10">
    <property type="entry name" value="Helix-hairpin-Helix base-excision DNA repair enzymes (C-terminal)"/>
    <property type="match status" value="1"/>
</dbReference>
<comment type="caution">
    <text evidence="1">The sequence shown here is derived from an EMBL/GenBank/DDBJ whole genome shotgun (WGS) entry which is preliminary data.</text>
</comment>
<dbReference type="SUPFAM" id="SSF48150">
    <property type="entry name" value="DNA-glycosylase"/>
    <property type="match status" value="1"/>
</dbReference>
<name>A0A955IVY3_UNCKA</name>
<evidence type="ECO:0000313" key="1">
    <source>
        <dbReference type="EMBL" id="MCA9302133.1"/>
    </source>
</evidence>
<evidence type="ECO:0000313" key="2">
    <source>
        <dbReference type="Proteomes" id="UP000714817"/>
    </source>
</evidence>
<dbReference type="InterPro" id="IPR023170">
    <property type="entry name" value="HhH_base_excis_C"/>
</dbReference>
<dbReference type="GO" id="GO:0006281">
    <property type="term" value="P:DNA repair"/>
    <property type="evidence" value="ECO:0007669"/>
    <property type="project" value="InterPro"/>
</dbReference>
<dbReference type="EMBL" id="JAGQNY010000006">
    <property type="protein sequence ID" value="MCA9302133.1"/>
    <property type="molecule type" value="Genomic_DNA"/>
</dbReference>
<dbReference type="Proteomes" id="UP000714817">
    <property type="component" value="Unassembled WGS sequence"/>
</dbReference>
<dbReference type="InterPro" id="IPR011257">
    <property type="entry name" value="DNA_glycosylase"/>
</dbReference>
<reference evidence="1" key="2">
    <citation type="journal article" date="2021" name="Microbiome">
        <title>Successional dynamics and alternative stable states in a saline activated sludge microbial community over 9 years.</title>
        <authorList>
            <person name="Wang Y."/>
            <person name="Ye J."/>
            <person name="Ju F."/>
            <person name="Liu L."/>
            <person name="Boyd J.A."/>
            <person name="Deng Y."/>
            <person name="Parks D.H."/>
            <person name="Jiang X."/>
            <person name="Yin X."/>
            <person name="Woodcroft B.J."/>
            <person name="Tyson G.W."/>
            <person name="Hugenholtz P."/>
            <person name="Polz M.F."/>
            <person name="Zhang T."/>
        </authorList>
    </citation>
    <scope>NUCLEOTIDE SEQUENCE</scope>
    <source>
        <strain evidence="1">HKST-UBA80</strain>
    </source>
</reference>
<gene>
    <name evidence="1" type="ORF">KDA10_02080</name>
</gene>
<dbReference type="GO" id="GO:0003824">
    <property type="term" value="F:catalytic activity"/>
    <property type="evidence" value="ECO:0007669"/>
    <property type="project" value="InterPro"/>
</dbReference>
<proteinExistence type="predicted"/>